<accession>A0A847VC98</accession>
<dbReference type="InterPro" id="IPR023170">
    <property type="entry name" value="HhH_base_excis_C"/>
</dbReference>
<dbReference type="SUPFAM" id="SSF48150">
    <property type="entry name" value="DNA-glycosylase"/>
    <property type="match status" value="1"/>
</dbReference>
<proteinExistence type="inferred from homology"/>
<keyword evidence="5" id="KW-0378">Hydrolase</keyword>
<keyword evidence="11" id="KW-0540">Nuclease</keyword>
<dbReference type="AlphaFoldDB" id="A0A847VC98"/>
<feature type="domain" description="HhH-GPD" evidence="10">
    <location>
        <begin position="40"/>
        <end position="188"/>
    </location>
</feature>
<comment type="similarity">
    <text evidence="1">Belongs to the Nth/MutY family.</text>
</comment>
<evidence type="ECO:0000256" key="3">
    <source>
        <dbReference type="ARBA" id="ARBA00022723"/>
    </source>
</evidence>
<dbReference type="PROSITE" id="PS01155">
    <property type="entry name" value="ENDONUCLEASE_III_2"/>
    <property type="match status" value="1"/>
</dbReference>
<dbReference type="PANTHER" id="PTHR10359:SF18">
    <property type="entry name" value="ENDONUCLEASE III"/>
    <property type="match status" value="1"/>
</dbReference>
<dbReference type="GO" id="GO:0046872">
    <property type="term" value="F:metal ion binding"/>
    <property type="evidence" value="ECO:0007669"/>
    <property type="project" value="UniProtKB-KW"/>
</dbReference>
<keyword evidence="7" id="KW-0411">Iron-sulfur</keyword>
<dbReference type="GO" id="GO:0006285">
    <property type="term" value="P:base-excision repair, AP site formation"/>
    <property type="evidence" value="ECO:0007669"/>
    <property type="project" value="TreeGrafter"/>
</dbReference>
<evidence type="ECO:0000313" key="12">
    <source>
        <dbReference type="Proteomes" id="UP000564033"/>
    </source>
</evidence>
<comment type="caution">
    <text evidence="11">The sequence shown here is derived from an EMBL/GenBank/DDBJ whole genome shotgun (WGS) entry which is preliminary data.</text>
</comment>
<keyword evidence="4" id="KW-0227">DNA damage</keyword>
<evidence type="ECO:0000256" key="5">
    <source>
        <dbReference type="ARBA" id="ARBA00022801"/>
    </source>
</evidence>
<evidence type="ECO:0000256" key="7">
    <source>
        <dbReference type="ARBA" id="ARBA00023014"/>
    </source>
</evidence>
<dbReference type="Pfam" id="PF00730">
    <property type="entry name" value="HhH-GPD"/>
    <property type="match status" value="1"/>
</dbReference>
<dbReference type="InterPro" id="IPR003265">
    <property type="entry name" value="HhH-GPD_domain"/>
</dbReference>
<evidence type="ECO:0000256" key="9">
    <source>
        <dbReference type="ARBA" id="ARBA00023295"/>
    </source>
</evidence>
<keyword evidence="9" id="KW-0326">Glycosidase</keyword>
<dbReference type="GO" id="GO:0004519">
    <property type="term" value="F:endonuclease activity"/>
    <property type="evidence" value="ECO:0007669"/>
    <property type="project" value="UniProtKB-KW"/>
</dbReference>
<evidence type="ECO:0000256" key="6">
    <source>
        <dbReference type="ARBA" id="ARBA00023004"/>
    </source>
</evidence>
<keyword evidence="11" id="KW-0255">Endonuclease</keyword>
<dbReference type="Pfam" id="PF00633">
    <property type="entry name" value="HHH"/>
    <property type="match status" value="1"/>
</dbReference>
<evidence type="ECO:0000256" key="4">
    <source>
        <dbReference type="ARBA" id="ARBA00022763"/>
    </source>
</evidence>
<dbReference type="GO" id="GO:0051539">
    <property type="term" value="F:4 iron, 4 sulfur cluster binding"/>
    <property type="evidence" value="ECO:0007669"/>
    <property type="project" value="UniProtKB-KW"/>
</dbReference>
<evidence type="ECO:0000313" key="11">
    <source>
        <dbReference type="EMBL" id="NLZ24133.1"/>
    </source>
</evidence>
<keyword evidence="8" id="KW-0234">DNA repair</keyword>
<dbReference type="PIRSF" id="PIRSF001435">
    <property type="entry name" value="Nth"/>
    <property type="match status" value="1"/>
</dbReference>
<dbReference type="Gene3D" id="1.10.1670.10">
    <property type="entry name" value="Helix-hairpin-Helix base-excision DNA repair enzymes (C-terminal)"/>
    <property type="match status" value="1"/>
</dbReference>
<organism evidence="11 12">
    <name type="scientific">Candidatus Dojkabacteria bacterium</name>
    <dbReference type="NCBI Taxonomy" id="2099670"/>
    <lineage>
        <taxon>Bacteria</taxon>
        <taxon>Candidatus Dojkabacteria</taxon>
    </lineage>
</organism>
<protein>
    <submittedName>
        <fullName evidence="11">Endonuclease III</fullName>
    </submittedName>
</protein>
<evidence type="ECO:0000256" key="2">
    <source>
        <dbReference type="ARBA" id="ARBA00022485"/>
    </source>
</evidence>
<dbReference type="GO" id="GO:0003677">
    <property type="term" value="F:DNA binding"/>
    <property type="evidence" value="ECO:0007669"/>
    <property type="project" value="InterPro"/>
</dbReference>
<keyword evidence="3" id="KW-0479">Metal-binding</keyword>
<keyword evidence="2" id="KW-0004">4Fe-4S</keyword>
<dbReference type="SMART" id="SM00478">
    <property type="entry name" value="ENDO3c"/>
    <property type="match status" value="1"/>
</dbReference>
<dbReference type="PANTHER" id="PTHR10359">
    <property type="entry name" value="A/G-SPECIFIC ADENINE GLYCOSYLASE/ENDONUCLEASE III"/>
    <property type="match status" value="1"/>
</dbReference>
<dbReference type="InterPro" id="IPR000445">
    <property type="entry name" value="HhH_motif"/>
</dbReference>
<sequence length="196" mass="23044">MQRKEKAILLLRKLEKMYPDARTELINWDTPFQFLVCIVLSAQTTDKQVNKVTKDLFEIYPDGYTMSLAPVRELEKCISSINYYKTKAKNIKRMSEILIKEYAGEIPISLEKLLELPGVGYKTANVFLNELYKVNQGIAVDTHVKKVSLKYGLTSNTDPNKIAKDLERLYPREEWYKINRYFVMYGRYDFDKDIIF</sequence>
<dbReference type="InterPro" id="IPR004036">
    <property type="entry name" value="Endonuclease-III-like_CS2"/>
</dbReference>
<evidence type="ECO:0000256" key="1">
    <source>
        <dbReference type="ARBA" id="ARBA00008343"/>
    </source>
</evidence>
<dbReference type="Gene3D" id="1.10.340.30">
    <property type="entry name" value="Hypothetical protein, domain 2"/>
    <property type="match status" value="1"/>
</dbReference>
<keyword evidence="6" id="KW-0408">Iron</keyword>
<dbReference type="CDD" id="cd00056">
    <property type="entry name" value="ENDO3c"/>
    <property type="match status" value="1"/>
</dbReference>
<evidence type="ECO:0000256" key="8">
    <source>
        <dbReference type="ARBA" id="ARBA00023204"/>
    </source>
</evidence>
<evidence type="ECO:0000259" key="10">
    <source>
        <dbReference type="SMART" id="SM00478"/>
    </source>
</evidence>
<name>A0A847VC98_9BACT</name>
<gene>
    <name evidence="11" type="ORF">GX888_00025</name>
</gene>
<dbReference type="FunFam" id="1.10.340.30:FF:000001">
    <property type="entry name" value="Endonuclease III"/>
    <property type="match status" value="1"/>
</dbReference>
<reference evidence="11 12" key="1">
    <citation type="journal article" date="2020" name="Biotechnol. Biofuels">
        <title>New insights from the biogas microbiome by comprehensive genome-resolved metagenomics of nearly 1600 species originating from multiple anaerobic digesters.</title>
        <authorList>
            <person name="Campanaro S."/>
            <person name="Treu L."/>
            <person name="Rodriguez-R L.M."/>
            <person name="Kovalovszki A."/>
            <person name="Ziels R.M."/>
            <person name="Maus I."/>
            <person name="Zhu X."/>
            <person name="Kougias P.G."/>
            <person name="Basile A."/>
            <person name="Luo G."/>
            <person name="Schluter A."/>
            <person name="Konstantinidis K.T."/>
            <person name="Angelidaki I."/>
        </authorList>
    </citation>
    <scope>NUCLEOTIDE SEQUENCE [LARGE SCALE GENOMIC DNA]</scope>
    <source>
        <strain evidence="11">AS19jrsBPTG_9</strain>
    </source>
</reference>
<dbReference type="EMBL" id="JAAZIL010000001">
    <property type="protein sequence ID" value="NLZ24133.1"/>
    <property type="molecule type" value="Genomic_DNA"/>
</dbReference>
<dbReference type="InterPro" id="IPR011257">
    <property type="entry name" value="DNA_glycosylase"/>
</dbReference>
<dbReference type="GO" id="GO:0019104">
    <property type="term" value="F:DNA N-glycosylase activity"/>
    <property type="evidence" value="ECO:0007669"/>
    <property type="project" value="UniProtKB-ARBA"/>
</dbReference>
<dbReference type="Proteomes" id="UP000564033">
    <property type="component" value="Unassembled WGS sequence"/>
</dbReference>